<accession>A0ABW8SS64</accession>
<dbReference type="InterPro" id="IPR024976">
    <property type="entry name" value="DUF3885"/>
</dbReference>
<name>A0ABW8SS64_9CLOT</name>
<feature type="domain" description="DUF3885" evidence="1">
    <location>
        <begin position="5"/>
        <end position="67"/>
    </location>
</feature>
<organism evidence="2 3">
    <name type="scientific">Candidatus Clostridium eludens</name>
    <dbReference type="NCBI Taxonomy" id="3381663"/>
    <lineage>
        <taxon>Bacteria</taxon>
        <taxon>Bacillati</taxon>
        <taxon>Bacillota</taxon>
        <taxon>Clostridia</taxon>
        <taxon>Eubacteriales</taxon>
        <taxon>Clostridiaceae</taxon>
        <taxon>Clostridium</taxon>
    </lineage>
</organism>
<sequence>MERFYEEIILGDLGGLQDFVASVYLFDVENHVMLHLYDDRGLDIVAHDKNTLMSLYEKLNAWVLDYDRKQIDKVFLS</sequence>
<dbReference type="Proteomes" id="UP001623660">
    <property type="component" value="Unassembled WGS sequence"/>
</dbReference>
<evidence type="ECO:0000259" key="1">
    <source>
        <dbReference type="Pfam" id="PF13021"/>
    </source>
</evidence>
<evidence type="ECO:0000313" key="3">
    <source>
        <dbReference type="Proteomes" id="UP001623660"/>
    </source>
</evidence>
<keyword evidence="3" id="KW-1185">Reference proteome</keyword>
<dbReference type="RefSeq" id="WP_406795018.1">
    <property type="nucleotide sequence ID" value="NZ_JBJHZX010000157.1"/>
</dbReference>
<proteinExistence type="predicted"/>
<gene>
    <name evidence="2" type="ORF">ACJDU8_25665</name>
</gene>
<protein>
    <submittedName>
        <fullName evidence="2">DUF3885 domain-containing protein</fullName>
    </submittedName>
</protein>
<reference evidence="2 3" key="1">
    <citation type="submission" date="2024-11" db="EMBL/GenBank/DDBJ databases">
        <authorList>
            <person name="Heng Y.C."/>
            <person name="Lim A.C.H."/>
            <person name="Lee J.K.Y."/>
            <person name="Kittelmann S."/>
        </authorList>
    </citation>
    <scope>NUCLEOTIDE SEQUENCE [LARGE SCALE GENOMIC DNA]</scope>
    <source>
        <strain evidence="2 3">WILCCON 0269</strain>
    </source>
</reference>
<dbReference type="Pfam" id="PF13021">
    <property type="entry name" value="DUF3885"/>
    <property type="match status" value="1"/>
</dbReference>
<evidence type="ECO:0000313" key="2">
    <source>
        <dbReference type="EMBL" id="MFL0198907.1"/>
    </source>
</evidence>
<comment type="caution">
    <text evidence="2">The sequence shown here is derived from an EMBL/GenBank/DDBJ whole genome shotgun (WGS) entry which is preliminary data.</text>
</comment>
<dbReference type="EMBL" id="JBJHZX010000157">
    <property type="protein sequence ID" value="MFL0198907.1"/>
    <property type="molecule type" value="Genomic_DNA"/>
</dbReference>